<dbReference type="PROSITE" id="PS50833">
    <property type="entry name" value="BRIX"/>
    <property type="match status" value="1"/>
</dbReference>
<keyword evidence="4" id="KW-1185">Reference proteome</keyword>
<accession>A0A9W6Z6B9</accession>
<dbReference type="Pfam" id="PF04427">
    <property type="entry name" value="Brix"/>
    <property type="match status" value="1"/>
</dbReference>
<protein>
    <recommendedName>
        <fullName evidence="2">Brix domain-containing protein</fullName>
    </recommendedName>
</protein>
<dbReference type="InterPro" id="IPR045112">
    <property type="entry name" value="PPAN-like"/>
</dbReference>
<sequence length="405" mass="44282">MPKRKKKRTHVVEDEERGNGATSLASTAQAAPRSMVVRHGGGEVEPQLNDLVSDVRLLMSPATALKLKERKGAKIRDYADMGPALGVTHLLAFSMNEGGNVNCKVARLPGGPTLTFKVKRFSLMKQVRAIQRRPIDTSSGIFQSAPVVVTNNFGGAEAAAHIKLMRITFQNMFPAVDVGTVRLSEIRRVVLFNLLKDEEEDVEVRHYAVRANPTGVNRTIKRVVQAKIPNLSKVDDIADYVVGNGGGLGGAMSDSEGEDEASQVILPQKFVGKGNAKSQKSALKLVELGPRIRLKLAKVEKGLVGGDVMYHAFVQKTPEEVKEQRAKISEKEAIKKRRRAEQEENVARKVRAKEEKKEAKQKRRELREKEMMESLRAGGGGLQNQNTSESEGGSGSEIESGGEDA</sequence>
<feature type="compositionally biased region" description="Basic and acidic residues" evidence="1">
    <location>
        <begin position="340"/>
        <end position="358"/>
    </location>
</feature>
<dbReference type="AlphaFoldDB" id="A0A9W6Z6B9"/>
<feature type="region of interest" description="Disordered" evidence="1">
    <location>
        <begin position="1"/>
        <end position="32"/>
    </location>
</feature>
<dbReference type="Proteomes" id="UP001165082">
    <property type="component" value="Unassembled WGS sequence"/>
</dbReference>
<dbReference type="GO" id="GO:0006364">
    <property type="term" value="P:rRNA processing"/>
    <property type="evidence" value="ECO:0007669"/>
    <property type="project" value="InterPro"/>
</dbReference>
<evidence type="ECO:0000259" key="2">
    <source>
        <dbReference type="PROSITE" id="PS50833"/>
    </source>
</evidence>
<dbReference type="PANTHER" id="PTHR12661">
    <property type="entry name" value="PETER PAN-RELATED"/>
    <property type="match status" value="1"/>
</dbReference>
<reference evidence="3" key="1">
    <citation type="submission" date="2022-07" db="EMBL/GenBank/DDBJ databases">
        <title>Genome analysis of Parmales, a sister group of diatoms, reveals the evolutionary specialization of diatoms from phago-mixotrophs to photoautotrophs.</title>
        <authorList>
            <person name="Ban H."/>
            <person name="Sato S."/>
            <person name="Yoshikawa S."/>
            <person name="Kazumasa Y."/>
            <person name="Nakamura Y."/>
            <person name="Ichinomiya M."/>
            <person name="Saitoh K."/>
            <person name="Sato N."/>
            <person name="Blanc-Mathieu R."/>
            <person name="Endo H."/>
            <person name="Kuwata A."/>
            <person name="Ogata H."/>
        </authorList>
    </citation>
    <scope>NUCLEOTIDE SEQUENCE</scope>
</reference>
<dbReference type="InterPro" id="IPR007109">
    <property type="entry name" value="Brix"/>
</dbReference>
<proteinExistence type="predicted"/>
<dbReference type="PANTHER" id="PTHR12661:SF5">
    <property type="entry name" value="SUPPRESSOR OF SWI4 1 HOMOLOG"/>
    <property type="match status" value="1"/>
</dbReference>
<dbReference type="EMBL" id="BRXZ01001784">
    <property type="protein sequence ID" value="GMH46451.1"/>
    <property type="molecule type" value="Genomic_DNA"/>
</dbReference>
<dbReference type="GO" id="GO:0030687">
    <property type="term" value="C:preribosome, large subunit precursor"/>
    <property type="evidence" value="ECO:0007669"/>
    <property type="project" value="TreeGrafter"/>
</dbReference>
<feature type="compositionally biased region" description="Polar residues" evidence="1">
    <location>
        <begin position="20"/>
        <end position="29"/>
    </location>
</feature>
<dbReference type="SMART" id="SM00879">
    <property type="entry name" value="Brix"/>
    <property type="match status" value="1"/>
</dbReference>
<gene>
    <name evidence="3" type="ORF">TrRE_jg8690</name>
</gene>
<evidence type="ECO:0000256" key="1">
    <source>
        <dbReference type="SAM" id="MobiDB-lite"/>
    </source>
</evidence>
<dbReference type="GO" id="GO:0019843">
    <property type="term" value="F:rRNA binding"/>
    <property type="evidence" value="ECO:0007669"/>
    <property type="project" value="InterPro"/>
</dbReference>
<feature type="domain" description="Brix" evidence="2">
    <location>
        <begin position="34"/>
        <end position="305"/>
    </location>
</feature>
<evidence type="ECO:0000313" key="3">
    <source>
        <dbReference type="EMBL" id="GMH46451.1"/>
    </source>
</evidence>
<comment type="caution">
    <text evidence="3">The sequence shown here is derived from an EMBL/GenBank/DDBJ whole genome shotgun (WGS) entry which is preliminary data.</text>
</comment>
<feature type="region of interest" description="Disordered" evidence="1">
    <location>
        <begin position="332"/>
        <end position="405"/>
    </location>
</feature>
<dbReference type="GO" id="GO:0000027">
    <property type="term" value="P:ribosomal large subunit assembly"/>
    <property type="evidence" value="ECO:0007669"/>
    <property type="project" value="TreeGrafter"/>
</dbReference>
<evidence type="ECO:0000313" key="4">
    <source>
        <dbReference type="Proteomes" id="UP001165082"/>
    </source>
</evidence>
<feature type="compositionally biased region" description="Low complexity" evidence="1">
    <location>
        <begin position="388"/>
        <end position="399"/>
    </location>
</feature>
<organism evidence="3 4">
    <name type="scientific">Triparma retinervis</name>
    <dbReference type="NCBI Taxonomy" id="2557542"/>
    <lineage>
        <taxon>Eukaryota</taxon>
        <taxon>Sar</taxon>
        <taxon>Stramenopiles</taxon>
        <taxon>Ochrophyta</taxon>
        <taxon>Bolidophyceae</taxon>
        <taxon>Parmales</taxon>
        <taxon>Triparmaceae</taxon>
        <taxon>Triparma</taxon>
    </lineage>
</organism>
<dbReference type="OrthoDB" id="10261452at2759"/>
<name>A0A9W6Z6B9_9STRA</name>